<name>A0A9P9DIG6_9PLEO</name>
<organism evidence="2 3">
    <name type="scientific">Dendryphion nanum</name>
    <dbReference type="NCBI Taxonomy" id="256645"/>
    <lineage>
        <taxon>Eukaryota</taxon>
        <taxon>Fungi</taxon>
        <taxon>Dikarya</taxon>
        <taxon>Ascomycota</taxon>
        <taxon>Pezizomycotina</taxon>
        <taxon>Dothideomycetes</taxon>
        <taxon>Pleosporomycetidae</taxon>
        <taxon>Pleosporales</taxon>
        <taxon>Torulaceae</taxon>
        <taxon>Dendryphion</taxon>
    </lineage>
</organism>
<evidence type="ECO:0000256" key="1">
    <source>
        <dbReference type="SAM" id="Phobius"/>
    </source>
</evidence>
<protein>
    <submittedName>
        <fullName evidence="2">Uncharacterized protein</fullName>
    </submittedName>
</protein>
<feature type="transmembrane region" description="Helical" evidence="1">
    <location>
        <begin position="70"/>
        <end position="93"/>
    </location>
</feature>
<dbReference type="Proteomes" id="UP000700596">
    <property type="component" value="Unassembled WGS sequence"/>
</dbReference>
<dbReference type="EMBL" id="JAGMWT010000011">
    <property type="protein sequence ID" value="KAH7119602.1"/>
    <property type="molecule type" value="Genomic_DNA"/>
</dbReference>
<sequence length="172" mass="19736">MDWVHRTLHGHFIPFPHFHVQLFCALASSIQTCLLLEPRLHLCGRSDRARHLSSFSTDSNVRFNHTQRKFYIIVSQVLLALAPCFTIPTFSLLRVDSPRRGGQRPTDLKHRHGTHMGLVCTPGFRSSTYLGQGFNINLDYLEQIKRPVDLTSCPDMYAWAAPLGREQRYTAM</sequence>
<keyword evidence="1" id="KW-0812">Transmembrane</keyword>
<gene>
    <name evidence="2" type="ORF">B0J11DRAFT_534149</name>
</gene>
<evidence type="ECO:0000313" key="3">
    <source>
        <dbReference type="Proteomes" id="UP000700596"/>
    </source>
</evidence>
<keyword evidence="1" id="KW-1133">Transmembrane helix</keyword>
<reference evidence="2" key="1">
    <citation type="journal article" date="2021" name="Nat. Commun.">
        <title>Genetic determinants of endophytism in the Arabidopsis root mycobiome.</title>
        <authorList>
            <person name="Mesny F."/>
            <person name="Miyauchi S."/>
            <person name="Thiergart T."/>
            <person name="Pickel B."/>
            <person name="Atanasova L."/>
            <person name="Karlsson M."/>
            <person name="Huettel B."/>
            <person name="Barry K.W."/>
            <person name="Haridas S."/>
            <person name="Chen C."/>
            <person name="Bauer D."/>
            <person name="Andreopoulos W."/>
            <person name="Pangilinan J."/>
            <person name="LaButti K."/>
            <person name="Riley R."/>
            <person name="Lipzen A."/>
            <person name="Clum A."/>
            <person name="Drula E."/>
            <person name="Henrissat B."/>
            <person name="Kohler A."/>
            <person name="Grigoriev I.V."/>
            <person name="Martin F.M."/>
            <person name="Hacquard S."/>
        </authorList>
    </citation>
    <scope>NUCLEOTIDE SEQUENCE</scope>
    <source>
        <strain evidence="2">MPI-CAGE-CH-0243</strain>
    </source>
</reference>
<keyword evidence="1" id="KW-0472">Membrane</keyword>
<proteinExistence type="predicted"/>
<comment type="caution">
    <text evidence="2">The sequence shown here is derived from an EMBL/GenBank/DDBJ whole genome shotgun (WGS) entry which is preliminary data.</text>
</comment>
<keyword evidence="3" id="KW-1185">Reference proteome</keyword>
<dbReference type="AlphaFoldDB" id="A0A9P9DIG6"/>
<accession>A0A9P9DIG6</accession>
<evidence type="ECO:0000313" key="2">
    <source>
        <dbReference type="EMBL" id="KAH7119602.1"/>
    </source>
</evidence>